<gene>
    <name evidence="1" type="ORF">AB8U03_13170</name>
</gene>
<name>A0ABV4BTS8_9CLOT</name>
<evidence type="ECO:0000313" key="1">
    <source>
        <dbReference type="EMBL" id="MEY8001126.1"/>
    </source>
</evidence>
<dbReference type="EMBL" id="JBGEWD010000013">
    <property type="protein sequence ID" value="MEY8001126.1"/>
    <property type="molecule type" value="Genomic_DNA"/>
</dbReference>
<reference evidence="1 2" key="1">
    <citation type="submission" date="2024-08" db="EMBL/GenBank/DDBJ databases">
        <title>Clostridium lapicellarii sp. nov., and Clostridium renhuaiense sp. nov., two species isolated from the mud in a fermentation cellar used for producing sauce-flavour Chinese liquors.</title>
        <authorList>
            <person name="Yang F."/>
            <person name="Wang H."/>
            <person name="Chen L.Q."/>
            <person name="Zhou N."/>
            <person name="Lu J.J."/>
            <person name="Pu X.X."/>
            <person name="Wan B."/>
            <person name="Wang L."/>
            <person name="Liu S.J."/>
        </authorList>
    </citation>
    <scope>NUCLEOTIDE SEQUENCE [LARGE SCALE GENOMIC DNA]</scope>
    <source>
        <strain evidence="1 2">MT-5</strain>
    </source>
</reference>
<accession>A0ABV4BTS8</accession>
<proteinExistence type="predicted"/>
<evidence type="ECO:0000313" key="2">
    <source>
        <dbReference type="Proteomes" id="UP001564657"/>
    </source>
</evidence>
<keyword evidence="2" id="KW-1185">Reference proteome</keyword>
<comment type="caution">
    <text evidence="1">The sequence shown here is derived from an EMBL/GenBank/DDBJ whole genome shotgun (WGS) entry which is preliminary data.</text>
</comment>
<dbReference type="Proteomes" id="UP001564657">
    <property type="component" value="Unassembled WGS sequence"/>
</dbReference>
<protein>
    <submittedName>
        <fullName evidence="1">Uncharacterized protein</fullName>
    </submittedName>
</protein>
<sequence length="80" mass="9026">MNFQNGKILANTGINSFLAQYRVLELTEEQLTDNLKLKLIGCKKGKHGYSALIRSADCRNIDAKMSDADLESIMVHLERE</sequence>
<organism evidence="1 2">
    <name type="scientific">Clostridium moutaii</name>
    <dbReference type="NCBI Taxonomy" id="3240932"/>
    <lineage>
        <taxon>Bacteria</taxon>
        <taxon>Bacillati</taxon>
        <taxon>Bacillota</taxon>
        <taxon>Clostridia</taxon>
        <taxon>Eubacteriales</taxon>
        <taxon>Clostridiaceae</taxon>
        <taxon>Clostridium</taxon>
    </lineage>
</organism>
<dbReference type="RefSeq" id="WP_369705020.1">
    <property type="nucleotide sequence ID" value="NZ_JBGEWD010000013.1"/>
</dbReference>